<dbReference type="GO" id="GO:0080008">
    <property type="term" value="C:Cul4-RING E3 ubiquitin ligase complex"/>
    <property type="evidence" value="ECO:0007669"/>
    <property type="project" value="InterPro"/>
</dbReference>
<protein>
    <recommendedName>
        <fullName evidence="1">DWD hypersensitive to UV-B 1 N-terminal domain-containing protein</fullName>
    </recommendedName>
</protein>
<comment type="caution">
    <text evidence="2">The sequence shown here is derived from an EMBL/GenBank/DDBJ whole genome shotgun (WGS) entry which is preliminary data.</text>
</comment>
<dbReference type="OrthoDB" id="1482725at2759"/>
<gene>
    <name evidence="2" type="ORF">Acr_07g0002380</name>
</gene>
<dbReference type="PANTHER" id="PTHR47201:SF1">
    <property type="entry name" value="PROTEIN DWD HYPERSENSITIVE TO UV-B 1"/>
    <property type="match status" value="1"/>
</dbReference>
<sequence length="130" mass="15068">MSNPANQTRPYIDCCWRHGVLPNKALLSAFFKVEVKKTYHRLCSLVVFLDDLKDADFLPLLDIFMEIDTSEIEAVDIFHNSSCDLNGEYVLLLLRAINQKLRVVNVRDATFGKEFLRYVKVLEYDAPRLL</sequence>
<dbReference type="Pfam" id="PF20919">
    <property type="entry name" value="DHU1_N"/>
    <property type="match status" value="1"/>
</dbReference>
<feature type="domain" description="DWD hypersensitive to UV-B 1 N-terminal" evidence="1">
    <location>
        <begin position="9"/>
        <end position="119"/>
    </location>
</feature>
<organism evidence="2 3">
    <name type="scientific">Actinidia rufa</name>
    <dbReference type="NCBI Taxonomy" id="165716"/>
    <lineage>
        <taxon>Eukaryota</taxon>
        <taxon>Viridiplantae</taxon>
        <taxon>Streptophyta</taxon>
        <taxon>Embryophyta</taxon>
        <taxon>Tracheophyta</taxon>
        <taxon>Spermatophyta</taxon>
        <taxon>Magnoliopsida</taxon>
        <taxon>eudicotyledons</taxon>
        <taxon>Gunneridae</taxon>
        <taxon>Pentapetalae</taxon>
        <taxon>asterids</taxon>
        <taxon>Ericales</taxon>
        <taxon>Actinidiaceae</taxon>
        <taxon>Actinidia</taxon>
    </lineage>
</organism>
<dbReference type="Proteomes" id="UP000585474">
    <property type="component" value="Unassembled WGS sequence"/>
</dbReference>
<dbReference type="GO" id="GO:0071493">
    <property type="term" value="P:cellular response to UV-B"/>
    <property type="evidence" value="ECO:0007669"/>
    <property type="project" value="InterPro"/>
</dbReference>
<dbReference type="PANTHER" id="PTHR47201">
    <property type="entry name" value="BNAC09G30780D PROTEIN"/>
    <property type="match status" value="1"/>
</dbReference>
<keyword evidence="3" id="KW-1185">Reference proteome</keyword>
<evidence type="ECO:0000313" key="3">
    <source>
        <dbReference type="Proteomes" id="UP000585474"/>
    </source>
</evidence>
<evidence type="ECO:0000259" key="1">
    <source>
        <dbReference type="Pfam" id="PF20919"/>
    </source>
</evidence>
<dbReference type="EMBL" id="BJWL01000007">
    <property type="protein sequence ID" value="GFY90041.1"/>
    <property type="molecule type" value="Genomic_DNA"/>
</dbReference>
<reference evidence="2 3" key="1">
    <citation type="submission" date="2019-07" db="EMBL/GenBank/DDBJ databases">
        <title>De Novo Assembly of kiwifruit Actinidia rufa.</title>
        <authorList>
            <person name="Sugita-Konishi S."/>
            <person name="Sato K."/>
            <person name="Mori E."/>
            <person name="Abe Y."/>
            <person name="Kisaki G."/>
            <person name="Hamano K."/>
            <person name="Suezawa K."/>
            <person name="Otani M."/>
            <person name="Fukuda T."/>
            <person name="Manabe T."/>
            <person name="Gomi K."/>
            <person name="Tabuchi M."/>
            <person name="Akimitsu K."/>
            <person name="Kataoka I."/>
        </authorList>
    </citation>
    <scope>NUCLEOTIDE SEQUENCE [LARGE SCALE GENOMIC DNA]</scope>
    <source>
        <strain evidence="3">cv. Fuchu</strain>
    </source>
</reference>
<dbReference type="InterPro" id="IPR048514">
    <property type="entry name" value="DHU1_N"/>
</dbReference>
<evidence type="ECO:0000313" key="2">
    <source>
        <dbReference type="EMBL" id="GFY90041.1"/>
    </source>
</evidence>
<proteinExistence type="predicted"/>
<dbReference type="AlphaFoldDB" id="A0A7J0EU71"/>
<name>A0A7J0EU71_9ERIC</name>
<accession>A0A7J0EU71</accession>
<dbReference type="InterPro" id="IPR046377">
    <property type="entry name" value="DHU1"/>
</dbReference>